<organism evidence="9 10">
    <name type="scientific">Enterovibrio norvegicus</name>
    <dbReference type="NCBI Taxonomy" id="188144"/>
    <lineage>
        <taxon>Bacteria</taxon>
        <taxon>Pseudomonadati</taxon>
        <taxon>Pseudomonadota</taxon>
        <taxon>Gammaproteobacteria</taxon>
        <taxon>Vibrionales</taxon>
        <taxon>Vibrionaceae</taxon>
        <taxon>Enterovibrio</taxon>
    </lineage>
</organism>
<evidence type="ECO:0000313" key="10">
    <source>
        <dbReference type="Proteomes" id="UP001569154"/>
    </source>
</evidence>
<keyword evidence="2" id="KW-1003">Cell membrane</keyword>
<dbReference type="PRINTS" id="PR00281">
    <property type="entry name" value="HOKGEFTOXIC"/>
</dbReference>
<keyword evidence="10" id="KW-1185">Reference proteome</keyword>
<dbReference type="InterPro" id="IPR000021">
    <property type="entry name" value="Hok/gef_toxin"/>
</dbReference>
<protein>
    <submittedName>
        <fullName evidence="9">Hok/Gef family protein</fullName>
    </submittedName>
</protein>
<comment type="similarity">
    <text evidence="8">Belongs to the hok/gef family.</text>
</comment>
<keyword evidence="4" id="KW-1277">Toxin-antitoxin system</keyword>
<evidence type="ECO:0000256" key="6">
    <source>
        <dbReference type="ARBA" id="ARBA00022989"/>
    </source>
</evidence>
<evidence type="ECO:0000256" key="5">
    <source>
        <dbReference type="ARBA" id="ARBA00022692"/>
    </source>
</evidence>
<feature type="transmembrane region" description="Helical" evidence="8">
    <location>
        <begin position="30"/>
        <end position="49"/>
    </location>
</feature>
<comment type="subcellular location">
    <subcellularLocation>
        <location evidence="1 8">Cell inner membrane</location>
        <topology evidence="1 8">Single-pass membrane protein</topology>
    </subcellularLocation>
</comment>
<keyword evidence="5 8" id="KW-0812">Transmembrane</keyword>
<proteinExistence type="inferred from homology"/>
<reference evidence="9 10" key="1">
    <citation type="submission" date="2024-06" db="EMBL/GenBank/DDBJ databases">
        <authorList>
            <person name="Steensen K."/>
            <person name="Seneca J."/>
            <person name="Bartlau N."/>
            <person name="Yu A.X."/>
            <person name="Polz M.F."/>
        </authorList>
    </citation>
    <scope>NUCLEOTIDE SEQUENCE [LARGE SCALE GENOMIC DNA]</scope>
    <source>
        <strain evidence="9 10">1F260</strain>
    </source>
</reference>
<keyword evidence="7 8" id="KW-0472">Membrane</keyword>
<evidence type="ECO:0000256" key="2">
    <source>
        <dbReference type="ARBA" id="ARBA00022475"/>
    </source>
</evidence>
<dbReference type="RefSeq" id="WP_371734933.1">
    <property type="nucleotide sequence ID" value="NZ_JBGONM010000044.1"/>
</dbReference>
<dbReference type="Proteomes" id="UP001569154">
    <property type="component" value="Unassembled WGS sequence"/>
</dbReference>
<evidence type="ECO:0000256" key="7">
    <source>
        <dbReference type="ARBA" id="ARBA00023136"/>
    </source>
</evidence>
<sequence>MFNHQRGLTMCDNWIIASYLTGGKFMPKKTVLVTILVLCVTAVLLTALFRDSLCEFHYKGSSNDLHIKFAYEVS</sequence>
<comment type="caution">
    <text evidence="9">The sequence shown here is derived from an EMBL/GenBank/DDBJ whole genome shotgun (WGS) entry which is preliminary data.</text>
</comment>
<accession>A0ABV4L5P7</accession>
<dbReference type="Pfam" id="PF01848">
    <property type="entry name" value="HOK_GEF"/>
    <property type="match status" value="1"/>
</dbReference>
<dbReference type="PROSITE" id="PS00556">
    <property type="entry name" value="HOK_GEF"/>
    <property type="match status" value="1"/>
</dbReference>
<evidence type="ECO:0000256" key="1">
    <source>
        <dbReference type="ARBA" id="ARBA00004377"/>
    </source>
</evidence>
<evidence type="ECO:0000256" key="3">
    <source>
        <dbReference type="ARBA" id="ARBA00022519"/>
    </source>
</evidence>
<name>A0ABV4L5P7_9GAMM</name>
<evidence type="ECO:0000256" key="8">
    <source>
        <dbReference type="RuleBase" id="RU221113"/>
    </source>
</evidence>
<evidence type="ECO:0000256" key="4">
    <source>
        <dbReference type="ARBA" id="ARBA00022649"/>
    </source>
</evidence>
<gene>
    <name evidence="9" type="ORF">ACED35_16910</name>
</gene>
<evidence type="ECO:0000313" key="9">
    <source>
        <dbReference type="EMBL" id="MEZ8082799.1"/>
    </source>
</evidence>
<keyword evidence="6 8" id="KW-1133">Transmembrane helix</keyword>
<dbReference type="InterPro" id="IPR018084">
    <property type="entry name" value="Hok/gef_toxin_CS"/>
</dbReference>
<keyword evidence="3" id="KW-0997">Cell inner membrane</keyword>
<dbReference type="EMBL" id="JBGONM010000044">
    <property type="protein sequence ID" value="MEZ8082799.1"/>
    <property type="molecule type" value="Genomic_DNA"/>
</dbReference>